<name>A0A219B909_9SPHN</name>
<dbReference type="GO" id="GO:0000271">
    <property type="term" value="P:polysaccharide biosynthetic process"/>
    <property type="evidence" value="ECO:0007669"/>
    <property type="project" value="InterPro"/>
</dbReference>
<evidence type="ECO:0000256" key="5">
    <source>
        <dbReference type="SAM" id="Phobius"/>
    </source>
</evidence>
<dbReference type="InterPro" id="IPR007267">
    <property type="entry name" value="GtrA_DPMS_TM"/>
</dbReference>
<dbReference type="Pfam" id="PF04138">
    <property type="entry name" value="GtrA_DPMS_TM"/>
    <property type="match status" value="1"/>
</dbReference>
<dbReference type="OrthoDB" id="7427719at2"/>
<dbReference type="EMBL" id="NFZT01000001">
    <property type="protein sequence ID" value="OWV34643.1"/>
    <property type="molecule type" value="Genomic_DNA"/>
</dbReference>
<evidence type="ECO:0000256" key="2">
    <source>
        <dbReference type="ARBA" id="ARBA00022692"/>
    </source>
</evidence>
<feature type="domain" description="GtrA/DPMS transmembrane" evidence="6">
    <location>
        <begin position="17"/>
        <end position="134"/>
    </location>
</feature>
<keyword evidence="3 5" id="KW-1133">Transmembrane helix</keyword>
<dbReference type="Proteomes" id="UP000198462">
    <property type="component" value="Unassembled WGS sequence"/>
</dbReference>
<protein>
    <recommendedName>
        <fullName evidence="6">GtrA/DPMS transmembrane domain-containing protein</fullName>
    </recommendedName>
</protein>
<evidence type="ECO:0000256" key="1">
    <source>
        <dbReference type="ARBA" id="ARBA00004141"/>
    </source>
</evidence>
<keyword evidence="8" id="KW-1185">Reference proteome</keyword>
<evidence type="ECO:0000256" key="4">
    <source>
        <dbReference type="ARBA" id="ARBA00023136"/>
    </source>
</evidence>
<dbReference type="GO" id="GO:0016020">
    <property type="term" value="C:membrane"/>
    <property type="evidence" value="ECO:0007669"/>
    <property type="project" value="UniProtKB-SubCell"/>
</dbReference>
<gene>
    <name evidence="7" type="ORF">B5C34_05040</name>
</gene>
<organism evidence="7 8">
    <name type="scientific">Pacificimonas flava</name>
    <dbReference type="NCBI Taxonomy" id="1234595"/>
    <lineage>
        <taxon>Bacteria</taxon>
        <taxon>Pseudomonadati</taxon>
        <taxon>Pseudomonadota</taxon>
        <taxon>Alphaproteobacteria</taxon>
        <taxon>Sphingomonadales</taxon>
        <taxon>Sphingosinicellaceae</taxon>
        <taxon>Pacificimonas</taxon>
    </lineage>
</organism>
<feature type="transmembrane region" description="Helical" evidence="5">
    <location>
        <begin position="112"/>
        <end position="132"/>
    </location>
</feature>
<evidence type="ECO:0000313" key="7">
    <source>
        <dbReference type="EMBL" id="OWV34643.1"/>
    </source>
</evidence>
<feature type="transmembrane region" description="Helical" evidence="5">
    <location>
        <begin position="14"/>
        <end position="32"/>
    </location>
</feature>
<reference evidence="8" key="1">
    <citation type="submission" date="2017-05" db="EMBL/GenBank/DDBJ databases">
        <authorList>
            <person name="Lin X."/>
        </authorList>
    </citation>
    <scope>NUCLEOTIDE SEQUENCE [LARGE SCALE GENOMIC DNA]</scope>
    <source>
        <strain evidence="8">JLT2012</strain>
    </source>
</reference>
<evidence type="ECO:0000313" key="8">
    <source>
        <dbReference type="Proteomes" id="UP000198462"/>
    </source>
</evidence>
<evidence type="ECO:0000256" key="3">
    <source>
        <dbReference type="ARBA" id="ARBA00022989"/>
    </source>
</evidence>
<feature type="transmembrane region" description="Helical" evidence="5">
    <location>
        <begin position="44"/>
        <end position="71"/>
    </location>
</feature>
<accession>A0A219B909</accession>
<dbReference type="AlphaFoldDB" id="A0A219B909"/>
<feature type="transmembrane region" description="Helical" evidence="5">
    <location>
        <begin position="83"/>
        <end position="106"/>
    </location>
</feature>
<proteinExistence type="predicted"/>
<evidence type="ECO:0000259" key="6">
    <source>
        <dbReference type="Pfam" id="PF04138"/>
    </source>
</evidence>
<comment type="subcellular location">
    <subcellularLocation>
        <location evidence="1">Membrane</location>
        <topology evidence="1">Multi-pass membrane protein</topology>
    </subcellularLocation>
</comment>
<sequence length="136" mass="14502">MTGVVGRLGLDRSFAAYVAVSAAALVADVLTLDRLLVIGADERLAAALGYSLGILVHWLLASRLVFALEAAGRGSEERRRQKGLFILSALVGLALTTGIVGAGTQLGFDPRLAKLFAIGVSFFAVWLIRRLYIFAR</sequence>
<keyword evidence="4 5" id="KW-0472">Membrane</keyword>
<keyword evidence="2 5" id="KW-0812">Transmembrane</keyword>
<comment type="caution">
    <text evidence="7">The sequence shown here is derived from an EMBL/GenBank/DDBJ whole genome shotgun (WGS) entry which is preliminary data.</text>
</comment>